<dbReference type="GO" id="GO:0005737">
    <property type="term" value="C:cytoplasm"/>
    <property type="evidence" value="ECO:0007669"/>
    <property type="project" value="UniProtKB-SubCell"/>
</dbReference>
<proteinExistence type="inferred from homology"/>
<dbReference type="CDD" id="cd18084">
    <property type="entry name" value="RsmE-like"/>
    <property type="match status" value="1"/>
</dbReference>
<evidence type="ECO:0000313" key="14">
    <source>
        <dbReference type="EMBL" id="VYU23580.1"/>
    </source>
</evidence>
<keyword evidence="6 12" id="KW-0698">rRNA processing</keyword>
<dbReference type="EMBL" id="CACRUN010000026">
    <property type="protein sequence ID" value="VYU23580.1"/>
    <property type="molecule type" value="Genomic_DNA"/>
</dbReference>
<dbReference type="GO" id="GO:0070475">
    <property type="term" value="P:rRNA base methylation"/>
    <property type="evidence" value="ECO:0007669"/>
    <property type="project" value="TreeGrafter"/>
</dbReference>
<evidence type="ECO:0000256" key="3">
    <source>
        <dbReference type="ARBA" id="ARBA00012328"/>
    </source>
</evidence>
<comment type="function">
    <text evidence="10 12">Specifically methylates the N3 position of the uracil ring of uridine 1498 (m3U1498) in 16S rRNA. Acts on the fully assembled 30S ribosomal subunit.</text>
</comment>
<dbReference type="InterPro" id="IPR006700">
    <property type="entry name" value="RsmE"/>
</dbReference>
<dbReference type="PIRSF" id="PIRSF015601">
    <property type="entry name" value="MTase_slr0722"/>
    <property type="match status" value="1"/>
</dbReference>
<dbReference type="SUPFAM" id="SSF75217">
    <property type="entry name" value="alpha/beta knot"/>
    <property type="match status" value="1"/>
</dbReference>
<keyword evidence="8 12" id="KW-0808">Transferase</keyword>
<evidence type="ECO:0000256" key="8">
    <source>
        <dbReference type="ARBA" id="ARBA00022679"/>
    </source>
</evidence>
<dbReference type="InterPro" id="IPR046886">
    <property type="entry name" value="RsmE_MTase_dom"/>
</dbReference>
<evidence type="ECO:0000256" key="6">
    <source>
        <dbReference type="ARBA" id="ARBA00022552"/>
    </source>
</evidence>
<dbReference type="Pfam" id="PF04452">
    <property type="entry name" value="Methyltrans_RNA"/>
    <property type="match status" value="1"/>
</dbReference>
<dbReference type="InterPro" id="IPR029026">
    <property type="entry name" value="tRNA_m1G_MTases_N"/>
</dbReference>
<organism evidence="14">
    <name type="scientific">Veillonella atypica</name>
    <dbReference type="NCBI Taxonomy" id="39777"/>
    <lineage>
        <taxon>Bacteria</taxon>
        <taxon>Bacillati</taxon>
        <taxon>Bacillota</taxon>
        <taxon>Negativicutes</taxon>
        <taxon>Veillonellales</taxon>
        <taxon>Veillonellaceae</taxon>
        <taxon>Veillonella</taxon>
    </lineage>
</organism>
<evidence type="ECO:0000256" key="9">
    <source>
        <dbReference type="ARBA" id="ARBA00022691"/>
    </source>
</evidence>
<protein>
    <recommendedName>
        <fullName evidence="4 12">Ribosomal RNA small subunit methyltransferase E</fullName>
        <ecNumber evidence="3 12">2.1.1.193</ecNumber>
    </recommendedName>
</protein>
<evidence type="ECO:0000256" key="12">
    <source>
        <dbReference type="PIRNR" id="PIRNR015601"/>
    </source>
</evidence>
<reference evidence="14" key="1">
    <citation type="submission" date="2019-11" db="EMBL/GenBank/DDBJ databases">
        <authorList>
            <person name="Feng L."/>
        </authorList>
    </citation>
    <scope>NUCLEOTIDE SEQUENCE</scope>
    <source>
        <strain evidence="14">VatypicaLFYP47</strain>
    </source>
</reference>
<dbReference type="AlphaFoldDB" id="A0A6N3D3L8"/>
<evidence type="ECO:0000256" key="1">
    <source>
        <dbReference type="ARBA" id="ARBA00004496"/>
    </source>
</evidence>
<evidence type="ECO:0000256" key="2">
    <source>
        <dbReference type="ARBA" id="ARBA00005528"/>
    </source>
</evidence>
<dbReference type="EC" id="2.1.1.193" evidence="3 12"/>
<comment type="similarity">
    <text evidence="2 12">Belongs to the RNA methyltransferase RsmE family.</text>
</comment>
<evidence type="ECO:0000256" key="11">
    <source>
        <dbReference type="ARBA" id="ARBA00047944"/>
    </source>
</evidence>
<sequence length="252" mass="27969">MAYICAGKTMKKIFISTPLDESIVLPKDVTHHILHVFRHNIEKPITVTGSDNRCGIYQINDEINGLAQASLIEYIDSPTSMHRTILVQSYLKGEKLEWVLQKATELNVDTVYLVPTSNCVAKYDAKKLQSKYSRWEKIMLEASQQCGRTQLPTLVVGEPLSNVLGIESESLKLVAYENEAGYTIKDALKAINSDSTNRDILICIGPEGGFQEKEINDIIECGGQSVTLGHTILRAETAAIAALSMVHYELEL</sequence>
<evidence type="ECO:0000256" key="7">
    <source>
        <dbReference type="ARBA" id="ARBA00022603"/>
    </source>
</evidence>
<evidence type="ECO:0000256" key="4">
    <source>
        <dbReference type="ARBA" id="ARBA00013673"/>
    </source>
</evidence>
<dbReference type="InterPro" id="IPR029028">
    <property type="entry name" value="Alpha/beta_knot_MTases"/>
</dbReference>
<dbReference type="Gene3D" id="3.40.1280.10">
    <property type="match status" value="1"/>
</dbReference>
<comment type="subcellular location">
    <subcellularLocation>
        <location evidence="1 12">Cytoplasm</location>
    </subcellularLocation>
</comment>
<keyword evidence="7 12" id="KW-0489">Methyltransferase</keyword>
<evidence type="ECO:0000259" key="13">
    <source>
        <dbReference type="Pfam" id="PF04452"/>
    </source>
</evidence>
<dbReference type="PANTHER" id="PTHR30027:SF3">
    <property type="entry name" value="16S RRNA (URACIL(1498)-N(3))-METHYLTRANSFERASE"/>
    <property type="match status" value="1"/>
</dbReference>
<dbReference type="NCBIfam" id="TIGR00046">
    <property type="entry name" value="RsmE family RNA methyltransferase"/>
    <property type="match status" value="1"/>
</dbReference>
<evidence type="ECO:0000256" key="5">
    <source>
        <dbReference type="ARBA" id="ARBA00022490"/>
    </source>
</evidence>
<comment type="catalytic activity">
    <reaction evidence="11 12">
        <text>uridine(1498) in 16S rRNA + S-adenosyl-L-methionine = N(3)-methyluridine(1498) in 16S rRNA + S-adenosyl-L-homocysteine + H(+)</text>
        <dbReference type="Rhea" id="RHEA:42920"/>
        <dbReference type="Rhea" id="RHEA-COMP:10283"/>
        <dbReference type="Rhea" id="RHEA-COMP:10284"/>
        <dbReference type="ChEBI" id="CHEBI:15378"/>
        <dbReference type="ChEBI" id="CHEBI:57856"/>
        <dbReference type="ChEBI" id="CHEBI:59789"/>
        <dbReference type="ChEBI" id="CHEBI:65315"/>
        <dbReference type="ChEBI" id="CHEBI:74502"/>
        <dbReference type="EC" id="2.1.1.193"/>
    </reaction>
</comment>
<keyword evidence="9 12" id="KW-0949">S-adenosyl-L-methionine</keyword>
<accession>A0A6N3D3L8</accession>
<name>A0A6N3D3L8_9FIRM</name>
<dbReference type="GO" id="GO:0070042">
    <property type="term" value="F:rRNA (uridine-N3-)-methyltransferase activity"/>
    <property type="evidence" value="ECO:0007669"/>
    <property type="project" value="TreeGrafter"/>
</dbReference>
<feature type="domain" description="Ribosomal RNA small subunit methyltransferase E methyltransferase" evidence="13">
    <location>
        <begin position="83"/>
        <end position="246"/>
    </location>
</feature>
<keyword evidence="5 12" id="KW-0963">Cytoplasm</keyword>
<dbReference type="PANTHER" id="PTHR30027">
    <property type="entry name" value="RIBOSOMAL RNA SMALL SUBUNIT METHYLTRANSFERASE E"/>
    <property type="match status" value="1"/>
</dbReference>
<gene>
    <name evidence="14" type="primary">rsmE</name>
    <name evidence="14" type="ORF">VALFYP47_01704</name>
</gene>
<evidence type="ECO:0000256" key="10">
    <source>
        <dbReference type="ARBA" id="ARBA00025699"/>
    </source>
</evidence>